<feature type="region of interest" description="Disordered" evidence="1">
    <location>
        <begin position="49"/>
        <end position="74"/>
    </location>
</feature>
<evidence type="ECO:0000256" key="1">
    <source>
        <dbReference type="SAM" id="MobiDB-lite"/>
    </source>
</evidence>
<comment type="caution">
    <text evidence="2">The sequence shown here is derived from an EMBL/GenBank/DDBJ whole genome shotgun (WGS) entry which is preliminary data.</text>
</comment>
<feature type="compositionally biased region" description="Low complexity" evidence="1">
    <location>
        <begin position="55"/>
        <end position="74"/>
    </location>
</feature>
<dbReference type="RefSeq" id="WP_146505336.1">
    <property type="nucleotide sequence ID" value="NZ_SJPG01000001.1"/>
</dbReference>
<sequence length="74" mass="8199">MHKTLILTSLLLLGLGCDDFAARQAARQYKADKDRRDQEVKDLKELGLEMHKKNAALPESTSSEAPESTSDPSQ</sequence>
<name>A0A5C5XM24_9PLAN</name>
<dbReference type="Proteomes" id="UP000316095">
    <property type="component" value="Unassembled WGS sequence"/>
</dbReference>
<proteinExistence type="predicted"/>
<keyword evidence="3" id="KW-1185">Reference proteome</keyword>
<accession>A0A5C5XM24</accession>
<organism evidence="2 3">
    <name type="scientific">Rubinisphaera italica</name>
    <dbReference type="NCBI Taxonomy" id="2527969"/>
    <lineage>
        <taxon>Bacteria</taxon>
        <taxon>Pseudomonadati</taxon>
        <taxon>Planctomycetota</taxon>
        <taxon>Planctomycetia</taxon>
        <taxon>Planctomycetales</taxon>
        <taxon>Planctomycetaceae</taxon>
        <taxon>Rubinisphaera</taxon>
    </lineage>
</organism>
<evidence type="ECO:0000313" key="3">
    <source>
        <dbReference type="Proteomes" id="UP000316095"/>
    </source>
</evidence>
<protein>
    <recommendedName>
        <fullName evidence="4">Lipoprotein</fullName>
    </recommendedName>
</protein>
<dbReference type="AlphaFoldDB" id="A0A5C5XM24"/>
<reference evidence="2 3" key="1">
    <citation type="submission" date="2019-02" db="EMBL/GenBank/DDBJ databases">
        <title>Deep-cultivation of Planctomycetes and their phenomic and genomic characterization uncovers novel biology.</title>
        <authorList>
            <person name="Wiegand S."/>
            <person name="Jogler M."/>
            <person name="Boedeker C."/>
            <person name="Pinto D."/>
            <person name="Vollmers J."/>
            <person name="Rivas-Marin E."/>
            <person name="Kohn T."/>
            <person name="Peeters S.H."/>
            <person name="Heuer A."/>
            <person name="Rast P."/>
            <person name="Oberbeckmann S."/>
            <person name="Bunk B."/>
            <person name="Jeske O."/>
            <person name="Meyerdierks A."/>
            <person name="Storesund J.E."/>
            <person name="Kallscheuer N."/>
            <person name="Luecker S."/>
            <person name="Lage O.M."/>
            <person name="Pohl T."/>
            <person name="Merkel B.J."/>
            <person name="Hornburger P."/>
            <person name="Mueller R.-W."/>
            <person name="Bruemmer F."/>
            <person name="Labrenz M."/>
            <person name="Spormann A.M."/>
            <person name="Op Den Camp H."/>
            <person name="Overmann J."/>
            <person name="Amann R."/>
            <person name="Jetten M.S.M."/>
            <person name="Mascher T."/>
            <person name="Medema M.H."/>
            <person name="Devos D.P."/>
            <person name="Kaster A.-K."/>
            <person name="Ovreas L."/>
            <person name="Rohde M."/>
            <person name="Galperin M.Y."/>
            <person name="Jogler C."/>
        </authorList>
    </citation>
    <scope>NUCLEOTIDE SEQUENCE [LARGE SCALE GENOMIC DNA]</scope>
    <source>
        <strain evidence="2 3">Pan54</strain>
    </source>
</reference>
<dbReference type="PROSITE" id="PS51257">
    <property type="entry name" value="PROKAR_LIPOPROTEIN"/>
    <property type="match status" value="1"/>
</dbReference>
<gene>
    <name evidence="2" type="ORF">Pan54_43630</name>
</gene>
<evidence type="ECO:0000313" key="2">
    <source>
        <dbReference type="EMBL" id="TWT63609.1"/>
    </source>
</evidence>
<evidence type="ECO:0008006" key="4">
    <source>
        <dbReference type="Google" id="ProtNLM"/>
    </source>
</evidence>
<dbReference type="EMBL" id="SJPG01000001">
    <property type="protein sequence ID" value="TWT63609.1"/>
    <property type="molecule type" value="Genomic_DNA"/>
</dbReference>